<comment type="similarity">
    <text evidence="1">Belongs to the LysR transcriptional regulatory family.</text>
</comment>
<dbReference type="Pfam" id="PF03466">
    <property type="entry name" value="LysR_substrate"/>
    <property type="match status" value="1"/>
</dbReference>
<reference evidence="6 7" key="1">
    <citation type="submission" date="2021-03" db="EMBL/GenBank/DDBJ databases">
        <title>Five novel Rahnella species.</title>
        <authorList>
            <person name="Brady C."/>
            <person name="Asselin J."/>
            <person name="Beer S."/>
            <person name="Bruberg M.B."/>
            <person name="Crampton B."/>
            <person name="Venter S."/>
            <person name="Arnold D."/>
            <person name="Denman S."/>
        </authorList>
    </citation>
    <scope>NUCLEOTIDE SEQUENCE [LARGE SCALE GENOMIC DNA]</scope>
    <source>
        <strain evidence="6 7">FRB 231</strain>
    </source>
</reference>
<evidence type="ECO:0000256" key="2">
    <source>
        <dbReference type="ARBA" id="ARBA00023015"/>
    </source>
</evidence>
<proteinExistence type="inferred from homology"/>
<name>A0ABS6LDR7_9GAMM</name>
<keyword evidence="4" id="KW-0804">Transcription</keyword>
<comment type="caution">
    <text evidence="6">The sequence shown here is derived from an EMBL/GenBank/DDBJ whole genome shotgun (WGS) entry which is preliminary data.</text>
</comment>
<organism evidence="6 7">
    <name type="scientific">Rahnella ecdela</name>
    <dbReference type="NCBI Taxonomy" id="2816250"/>
    <lineage>
        <taxon>Bacteria</taxon>
        <taxon>Pseudomonadati</taxon>
        <taxon>Pseudomonadota</taxon>
        <taxon>Gammaproteobacteria</taxon>
        <taxon>Enterobacterales</taxon>
        <taxon>Yersiniaceae</taxon>
        <taxon>Rahnella</taxon>
    </lineage>
</organism>
<keyword evidence="2" id="KW-0805">Transcription regulation</keyword>
<accession>A0ABS6LDR7</accession>
<dbReference type="PROSITE" id="PS50931">
    <property type="entry name" value="HTH_LYSR"/>
    <property type="match status" value="1"/>
</dbReference>
<dbReference type="InterPro" id="IPR000847">
    <property type="entry name" value="LysR_HTH_N"/>
</dbReference>
<evidence type="ECO:0000259" key="5">
    <source>
        <dbReference type="PROSITE" id="PS50931"/>
    </source>
</evidence>
<dbReference type="InterPro" id="IPR005119">
    <property type="entry name" value="LysR_subst-bd"/>
</dbReference>
<dbReference type="Pfam" id="PF00126">
    <property type="entry name" value="HTH_1"/>
    <property type="match status" value="1"/>
</dbReference>
<dbReference type="PANTHER" id="PTHR30346">
    <property type="entry name" value="TRANSCRIPTIONAL DUAL REGULATOR HCAR-RELATED"/>
    <property type="match status" value="1"/>
</dbReference>
<dbReference type="PANTHER" id="PTHR30346:SF17">
    <property type="entry name" value="LYSR FAMILY TRANSCRIPTIONAL REGULATOR"/>
    <property type="match status" value="1"/>
</dbReference>
<keyword evidence="3" id="KW-0238">DNA-binding</keyword>
<sequence length="296" mass="32864">MEYRHLISFSVLAEELHFGISAQKLNITQPALSQYIKGMESELRIQLFKRTNRQVALTDEGRQLLEPVRLLIKNYKNVKDVARSLQAGEHGILKLGYVGSSITDPVLSVLIQGYKREFGNVKLILEEHNVCDQIALLVDNLLDVAVVRMPISQHEHLKYCTISTCPLIAVLPEDHRLAQNGTIPLASLSSDPFFIQQDPPGVGLGWSTLDACFQAGFTPQGVKLTQDVSTAIGMVSMGMGVTLVPQTQSTVKIPNVTYCQLEGEPTLTTLSLVWSSRTKNKLVVDFIHFVKEILRV</sequence>
<dbReference type="RefSeq" id="WP_217148578.1">
    <property type="nucleotide sequence ID" value="NZ_JAFMOY010000117.1"/>
</dbReference>
<gene>
    <name evidence="6" type="ORF">J1784_07015</name>
</gene>
<dbReference type="EMBL" id="JAFMOY010000117">
    <property type="protein sequence ID" value="MBU9844757.1"/>
    <property type="molecule type" value="Genomic_DNA"/>
</dbReference>
<evidence type="ECO:0000313" key="6">
    <source>
        <dbReference type="EMBL" id="MBU9844757.1"/>
    </source>
</evidence>
<feature type="domain" description="HTH lysR-type" evidence="5">
    <location>
        <begin position="1"/>
        <end position="58"/>
    </location>
</feature>
<evidence type="ECO:0000256" key="1">
    <source>
        <dbReference type="ARBA" id="ARBA00009437"/>
    </source>
</evidence>
<keyword evidence="7" id="KW-1185">Reference proteome</keyword>
<evidence type="ECO:0000256" key="3">
    <source>
        <dbReference type="ARBA" id="ARBA00023125"/>
    </source>
</evidence>
<evidence type="ECO:0000256" key="4">
    <source>
        <dbReference type="ARBA" id="ARBA00023163"/>
    </source>
</evidence>
<evidence type="ECO:0000313" key="7">
    <source>
        <dbReference type="Proteomes" id="UP000739284"/>
    </source>
</evidence>
<protein>
    <submittedName>
        <fullName evidence="6">LysR family transcriptional regulator</fullName>
    </submittedName>
</protein>
<dbReference type="Proteomes" id="UP000739284">
    <property type="component" value="Unassembled WGS sequence"/>
</dbReference>
<dbReference type="CDD" id="cd08414">
    <property type="entry name" value="PBP2_LTTR_aromatics_like"/>
    <property type="match status" value="1"/>
</dbReference>